<proteinExistence type="predicted"/>
<dbReference type="Proteomes" id="UP000663846">
    <property type="component" value="Unassembled WGS sequence"/>
</dbReference>
<dbReference type="EMBL" id="CAJMWS010001046">
    <property type="protein sequence ID" value="CAE6471967.1"/>
    <property type="molecule type" value="Genomic_DNA"/>
</dbReference>
<reference evidence="1" key="1">
    <citation type="submission" date="2021-01" db="EMBL/GenBank/DDBJ databases">
        <authorList>
            <person name="Kaushik A."/>
        </authorList>
    </citation>
    <scope>NUCLEOTIDE SEQUENCE</scope>
    <source>
        <strain evidence="1">AG1-1C</strain>
    </source>
</reference>
<dbReference type="AlphaFoldDB" id="A0A8H3GXZ0"/>
<organism evidence="1 2">
    <name type="scientific">Rhizoctonia solani</name>
    <dbReference type="NCBI Taxonomy" id="456999"/>
    <lineage>
        <taxon>Eukaryota</taxon>
        <taxon>Fungi</taxon>
        <taxon>Dikarya</taxon>
        <taxon>Basidiomycota</taxon>
        <taxon>Agaricomycotina</taxon>
        <taxon>Agaricomycetes</taxon>
        <taxon>Cantharellales</taxon>
        <taxon>Ceratobasidiaceae</taxon>
        <taxon>Rhizoctonia</taxon>
    </lineage>
</organism>
<sequence length="84" mass="9130">MATNSSIADTLDFESLRGPTFVGDGGLNQEDAEYLVHLLWASRKSIVSLGSQRLLPGLPALIFVLAESTRRSTNVLDSQKHYGP</sequence>
<gene>
    <name evidence="1" type="ORF">RDB_LOCUS177082</name>
</gene>
<name>A0A8H3GXZ0_9AGAM</name>
<comment type="caution">
    <text evidence="1">The sequence shown here is derived from an EMBL/GenBank/DDBJ whole genome shotgun (WGS) entry which is preliminary data.</text>
</comment>
<protein>
    <submittedName>
        <fullName evidence="1">Uncharacterized protein</fullName>
    </submittedName>
</protein>
<evidence type="ECO:0000313" key="1">
    <source>
        <dbReference type="EMBL" id="CAE6471967.1"/>
    </source>
</evidence>
<evidence type="ECO:0000313" key="2">
    <source>
        <dbReference type="Proteomes" id="UP000663846"/>
    </source>
</evidence>
<accession>A0A8H3GXZ0</accession>
<dbReference type="OrthoDB" id="3195746at2759"/>